<dbReference type="CDD" id="cd00190">
    <property type="entry name" value="Tryp_SPc"/>
    <property type="match status" value="1"/>
</dbReference>
<feature type="domain" description="Peptidase S1" evidence="11">
    <location>
        <begin position="1"/>
        <end position="148"/>
    </location>
</feature>
<dbReference type="Ensembl" id="ENSAPOT00000004929.1">
    <property type="protein sequence ID" value="ENSAPOP00000007447.1"/>
    <property type="gene ID" value="ENSAPOG00000009756.1"/>
</dbReference>
<evidence type="ECO:0000313" key="13">
    <source>
        <dbReference type="Proteomes" id="UP000257200"/>
    </source>
</evidence>
<dbReference type="AlphaFoldDB" id="A0A3Q1EUP0"/>
<dbReference type="GO" id="GO:0004252">
    <property type="term" value="F:serine-type endopeptidase activity"/>
    <property type="evidence" value="ECO:0007669"/>
    <property type="project" value="UniProtKB-EC"/>
</dbReference>
<dbReference type="Pfam" id="PF00089">
    <property type="entry name" value="Trypsin"/>
    <property type="match status" value="1"/>
</dbReference>
<comment type="subcellular location">
    <subcellularLocation>
        <location evidence="1">Secreted</location>
        <location evidence="1">Extracellular space</location>
    </subcellularLocation>
</comment>
<evidence type="ECO:0000256" key="4">
    <source>
        <dbReference type="ARBA" id="ARBA00022801"/>
    </source>
</evidence>
<accession>A0A3Q1EUP0</accession>
<evidence type="ECO:0000256" key="2">
    <source>
        <dbReference type="ARBA" id="ARBA00022525"/>
    </source>
</evidence>
<dbReference type="InterPro" id="IPR001254">
    <property type="entry name" value="Trypsin_dom"/>
</dbReference>
<keyword evidence="10" id="KW-1133">Transmembrane helix</keyword>
<dbReference type="PROSITE" id="PS00135">
    <property type="entry name" value="TRYPSIN_SER"/>
    <property type="match status" value="1"/>
</dbReference>
<dbReference type="SUPFAM" id="SSF50494">
    <property type="entry name" value="Trypsin-like serine proteases"/>
    <property type="match status" value="1"/>
</dbReference>
<keyword evidence="3" id="KW-0645">Protease</keyword>
<evidence type="ECO:0000256" key="10">
    <source>
        <dbReference type="SAM" id="Phobius"/>
    </source>
</evidence>
<dbReference type="GO" id="GO:0005615">
    <property type="term" value="C:extracellular space"/>
    <property type="evidence" value="ECO:0007669"/>
    <property type="project" value="TreeGrafter"/>
</dbReference>
<evidence type="ECO:0000256" key="3">
    <source>
        <dbReference type="ARBA" id="ARBA00022670"/>
    </source>
</evidence>
<dbReference type="EC" id="3.4.21.4" evidence="9"/>
<keyword evidence="2" id="KW-0964">Secreted</keyword>
<proteinExistence type="inferred from homology"/>
<evidence type="ECO:0000256" key="6">
    <source>
        <dbReference type="ARBA" id="ARBA00023157"/>
    </source>
</evidence>
<protein>
    <recommendedName>
        <fullName evidence="9">trypsin</fullName>
        <ecNumber evidence="9">3.4.21.4</ecNumber>
    </recommendedName>
</protein>
<evidence type="ECO:0000256" key="9">
    <source>
        <dbReference type="ARBA" id="ARBA00038868"/>
    </source>
</evidence>
<organism evidence="12 13">
    <name type="scientific">Acanthochromis polyacanthus</name>
    <name type="common">spiny chromis</name>
    <dbReference type="NCBI Taxonomy" id="80966"/>
    <lineage>
        <taxon>Eukaryota</taxon>
        <taxon>Metazoa</taxon>
        <taxon>Chordata</taxon>
        <taxon>Craniata</taxon>
        <taxon>Vertebrata</taxon>
        <taxon>Euteleostomi</taxon>
        <taxon>Actinopterygii</taxon>
        <taxon>Neopterygii</taxon>
        <taxon>Teleostei</taxon>
        <taxon>Neoteleostei</taxon>
        <taxon>Acanthomorphata</taxon>
        <taxon>Ovalentaria</taxon>
        <taxon>Pomacentridae</taxon>
        <taxon>Acanthochromis</taxon>
    </lineage>
</organism>
<dbReference type="InterPro" id="IPR050127">
    <property type="entry name" value="Serine_Proteases_S1"/>
</dbReference>
<dbReference type="InterPro" id="IPR033116">
    <property type="entry name" value="TRYPSIN_SER"/>
</dbReference>
<dbReference type="PANTHER" id="PTHR24264">
    <property type="entry name" value="TRYPSIN-RELATED"/>
    <property type="match status" value="1"/>
</dbReference>
<keyword evidence="6" id="KW-1015">Disulfide bond</keyword>
<feature type="transmembrane region" description="Helical" evidence="10">
    <location>
        <begin position="167"/>
        <end position="189"/>
    </location>
</feature>
<name>A0A3Q1EUP0_9TELE</name>
<dbReference type="SMART" id="SM00020">
    <property type="entry name" value="Tryp_SPc"/>
    <property type="match status" value="1"/>
</dbReference>
<comment type="similarity">
    <text evidence="7">Belongs to the peptidase S1 family. CLIP subfamily.</text>
</comment>
<evidence type="ECO:0000256" key="8">
    <source>
        <dbReference type="ARBA" id="ARBA00036320"/>
    </source>
</evidence>
<dbReference type="Gene3D" id="2.40.10.10">
    <property type="entry name" value="Trypsin-like serine proteases"/>
    <property type="match status" value="1"/>
</dbReference>
<evidence type="ECO:0000313" key="12">
    <source>
        <dbReference type="Ensembl" id="ENSAPOP00000007447.1"/>
    </source>
</evidence>
<dbReference type="InterPro" id="IPR043504">
    <property type="entry name" value="Peptidase_S1_PA_chymotrypsin"/>
</dbReference>
<keyword evidence="13" id="KW-1185">Reference proteome</keyword>
<keyword evidence="10" id="KW-0812">Transmembrane</keyword>
<keyword evidence="5" id="KW-0720">Serine protease</keyword>
<reference evidence="12" key="1">
    <citation type="submission" date="2025-08" db="UniProtKB">
        <authorList>
            <consortium name="Ensembl"/>
        </authorList>
    </citation>
    <scope>IDENTIFICATION</scope>
</reference>
<dbReference type="PROSITE" id="PS50240">
    <property type="entry name" value="TRYPSIN_DOM"/>
    <property type="match status" value="1"/>
</dbReference>
<dbReference type="GeneTree" id="ENSGT00940000163852"/>
<dbReference type="FunFam" id="2.40.10.10:FF:000002">
    <property type="entry name" value="Transmembrane protease serine"/>
    <property type="match status" value="1"/>
</dbReference>
<dbReference type="PANTHER" id="PTHR24264:SF65">
    <property type="entry name" value="SRCR DOMAIN-CONTAINING PROTEIN"/>
    <property type="match status" value="1"/>
</dbReference>
<sequence length="190" mass="20209">MFCFDRGLKDESVCSCELSGITKILLLYSSDQVKNKHPIILNICSTLTCTVSLPSPQRLQEVNVPIVTNSDCSNSYGGITDNMICAGLTEGGKDSCQGDSGGPLVSKNDSIWVLAGVVSFGNGCAEPNFPGVYARVSQYQSWINSFIATNRPGFVSFQADSSLTTGAAPFVSMSLLLTVLPVIFSVFVLS</sequence>
<reference evidence="12" key="2">
    <citation type="submission" date="2025-09" db="UniProtKB">
        <authorList>
            <consortium name="Ensembl"/>
        </authorList>
    </citation>
    <scope>IDENTIFICATION</scope>
</reference>
<evidence type="ECO:0000256" key="5">
    <source>
        <dbReference type="ARBA" id="ARBA00022825"/>
    </source>
</evidence>
<evidence type="ECO:0000259" key="11">
    <source>
        <dbReference type="PROSITE" id="PS50240"/>
    </source>
</evidence>
<dbReference type="GO" id="GO:0006508">
    <property type="term" value="P:proteolysis"/>
    <property type="evidence" value="ECO:0007669"/>
    <property type="project" value="UniProtKB-KW"/>
</dbReference>
<dbReference type="Proteomes" id="UP000257200">
    <property type="component" value="Unplaced"/>
</dbReference>
<evidence type="ECO:0000256" key="7">
    <source>
        <dbReference type="ARBA" id="ARBA00024195"/>
    </source>
</evidence>
<keyword evidence="10" id="KW-0472">Membrane</keyword>
<comment type="catalytic activity">
    <reaction evidence="8">
        <text>Preferential cleavage: Arg-|-Xaa, Lys-|-Xaa.</text>
        <dbReference type="EC" id="3.4.21.4"/>
    </reaction>
</comment>
<keyword evidence="4" id="KW-0378">Hydrolase</keyword>
<dbReference type="InterPro" id="IPR009003">
    <property type="entry name" value="Peptidase_S1_PA"/>
</dbReference>
<evidence type="ECO:0000256" key="1">
    <source>
        <dbReference type="ARBA" id="ARBA00004239"/>
    </source>
</evidence>